<dbReference type="AlphaFoldDB" id="B0DPS6"/>
<dbReference type="OrthoDB" id="3248728at2759"/>
<dbReference type="HOGENOM" id="CLU_763055_0_0_1"/>
<sequence>MDDKVVVTSIRLTSSKLHEVKLTREKIPNGPARFSGHLADSINVVCRTIAIENTGAGRRFLSGSILTHLSAYLSSIDGTKIQIIPFDESDVIDMGPIVDFVVSKGGTPIGRRLVKMPKIFTTNVDDMASHQFCAVFQTDHLTPSMTLINQYVPLLENFCRRPGGLNALRGCVTNGFDWKFFVFRVQNDKENKGELLLFDPIISYTDLRLQLTCIIQVKNCRDANLQFCGVVTCQPTEEMTQKKAQDDVSDTEKLGQQVDKILSKLKGKRRKAKEKQVSTENVNQVDGQSLMVLKSGVLNDDDSERATESHSKIPGSSRKRVRNNVGDADDGLKKKRRRKKRET</sequence>
<dbReference type="RefSeq" id="XP_001885961.1">
    <property type="nucleotide sequence ID" value="XM_001885926.1"/>
</dbReference>
<dbReference type="InParanoid" id="B0DPS6"/>
<evidence type="ECO:0000313" key="3">
    <source>
        <dbReference type="Proteomes" id="UP000001194"/>
    </source>
</evidence>
<dbReference type="EMBL" id="DS547124">
    <property type="protein sequence ID" value="EDR03505.1"/>
    <property type="molecule type" value="Genomic_DNA"/>
</dbReference>
<accession>B0DPS6</accession>
<evidence type="ECO:0000256" key="1">
    <source>
        <dbReference type="SAM" id="MobiDB-lite"/>
    </source>
</evidence>
<dbReference type="GeneID" id="6081581"/>
<name>B0DPS6_LACBS</name>
<evidence type="ECO:0000313" key="2">
    <source>
        <dbReference type="EMBL" id="EDR03505.1"/>
    </source>
</evidence>
<feature type="region of interest" description="Disordered" evidence="1">
    <location>
        <begin position="294"/>
        <end position="343"/>
    </location>
</feature>
<organism evidence="3">
    <name type="scientific">Laccaria bicolor (strain S238N-H82 / ATCC MYA-4686)</name>
    <name type="common">Bicoloured deceiver</name>
    <name type="synonym">Laccaria laccata var. bicolor</name>
    <dbReference type="NCBI Taxonomy" id="486041"/>
    <lineage>
        <taxon>Eukaryota</taxon>
        <taxon>Fungi</taxon>
        <taxon>Dikarya</taxon>
        <taxon>Basidiomycota</taxon>
        <taxon>Agaricomycotina</taxon>
        <taxon>Agaricomycetes</taxon>
        <taxon>Agaricomycetidae</taxon>
        <taxon>Agaricales</taxon>
        <taxon>Agaricineae</taxon>
        <taxon>Hydnangiaceae</taxon>
        <taxon>Laccaria</taxon>
    </lineage>
</organism>
<dbReference type="Proteomes" id="UP000001194">
    <property type="component" value="Unassembled WGS sequence"/>
</dbReference>
<keyword evidence="3" id="KW-1185">Reference proteome</keyword>
<reference evidence="2 3" key="1">
    <citation type="journal article" date="2008" name="Nature">
        <title>The genome of Laccaria bicolor provides insights into mycorrhizal symbiosis.</title>
        <authorList>
            <person name="Martin F."/>
            <person name="Aerts A."/>
            <person name="Ahren D."/>
            <person name="Brun A."/>
            <person name="Danchin E.G.J."/>
            <person name="Duchaussoy F."/>
            <person name="Gibon J."/>
            <person name="Kohler A."/>
            <person name="Lindquist E."/>
            <person name="Pereda V."/>
            <person name="Salamov A."/>
            <person name="Shapiro H.J."/>
            <person name="Wuyts J."/>
            <person name="Blaudez D."/>
            <person name="Buee M."/>
            <person name="Brokstein P."/>
            <person name="Canbaeck B."/>
            <person name="Cohen D."/>
            <person name="Courty P.E."/>
            <person name="Coutinho P.M."/>
            <person name="Delaruelle C."/>
            <person name="Detter J.C."/>
            <person name="Deveau A."/>
            <person name="DiFazio S."/>
            <person name="Duplessis S."/>
            <person name="Fraissinet-Tachet L."/>
            <person name="Lucic E."/>
            <person name="Frey-Klett P."/>
            <person name="Fourrey C."/>
            <person name="Feussner I."/>
            <person name="Gay G."/>
            <person name="Grimwood J."/>
            <person name="Hoegger P.J."/>
            <person name="Jain P."/>
            <person name="Kilaru S."/>
            <person name="Labbe J."/>
            <person name="Lin Y.C."/>
            <person name="Legue V."/>
            <person name="Le Tacon F."/>
            <person name="Marmeisse R."/>
            <person name="Melayah D."/>
            <person name="Montanini B."/>
            <person name="Muratet M."/>
            <person name="Nehls U."/>
            <person name="Niculita-Hirzel H."/>
            <person name="Oudot-Le Secq M.P."/>
            <person name="Peter M."/>
            <person name="Quesneville H."/>
            <person name="Rajashekar B."/>
            <person name="Reich M."/>
            <person name="Rouhier N."/>
            <person name="Schmutz J."/>
            <person name="Yin T."/>
            <person name="Chalot M."/>
            <person name="Henrissat B."/>
            <person name="Kuees U."/>
            <person name="Lucas S."/>
            <person name="Van de Peer Y."/>
            <person name="Podila G.K."/>
            <person name="Polle A."/>
            <person name="Pukkila P.J."/>
            <person name="Richardson P.M."/>
            <person name="Rouze P."/>
            <person name="Sanders I.R."/>
            <person name="Stajich J.E."/>
            <person name="Tunlid A."/>
            <person name="Tuskan G."/>
            <person name="Grigoriev I.V."/>
        </authorList>
    </citation>
    <scope>NUCLEOTIDE SEQUENCE [LARGE SCALE GENOMIC DNA]</scope>
    <source>
        <strain evidence="3">S238N-H82 / ATCC MYA-4686</strain>
    </source>
</reference>
<feature type="compositionally biased region" description="Basic residues" evidence="1">
    <location>
        <begin position="333"/>
        <end position="343"/>
    </location>
</feature>
<gene>
    <name evidence="2" type="ORF">LACBIDRAFT_307266</name>
</gene>
<dbReference type="KEGG" id="lbc:LACBIDRAFT_307266"/>
<proteinExistence type="predicted"/>
<protein>
    <submittedName>
        <fullName evidence="2">Predicted protein</fullName>
    </submittedName>
</protein>